<dbReference type="PANTHER" id="PTHR32060">
    <property type="entry name" value="TAIL-SPECIFIC PROTEASE"/>
    <property type="match status" value="1"/>
</dbReference>
<dbReference type="GO" id="GO:0004175">
    <property type="term" value="F:endopeptidase activity"/>
    <property type="evidence" value="ECO:0007669"/>
    <property type="project" value="TreeGrafter"/>
</dbReference>
<feature type="domain" description="Tail specific protease" evidence="1">
    <location>
        <begin position="235"/>
        <end position="509"/>
    </location>
</feature>
<dbReference type="STRING" id="1642818.AWE51_15350"/>
<dbReference type="AlphaFoldDB" id="A0A163CTF4"/>
<dbReference type="InterPro" id="IPR005151">
    <property type="entry name" value="Tail-specific_protease"/>
</dbReference>
<dbReference type="SUPFAM" id="SSF52096">
    <property type="entry name" value="ClpP/crotonase"/>
    <property type="match status" value="1"/>
</dbReference>
<protein>
    <recommendedName>
        <fullName evidence="1">Tail specific protease domain-containing protein</fullName>
    </recommendedName>
</protein>
<dbReference type="Proteomes" id="UP000076715">
    <property type="component" value="Unassembled WGS sequence"/>
</dbReference>
<dbReference type="PANTHER" id="PTHR32060:SF22">
    <property type="entry name" value="CARBOXYL-TERMINAL-PROCESSING PEPTIDASE 3, CHLOROPLASTIC"/>
    <property type="match status" value="1"/>
</dbReference>
<dbReference type="SMART" id="SM00245">
    <property type="entry name" value="TSPc"/>
    <property type="match status" value="1"/>
</dbReference>
<evidence type="ECO:0000313" key="3">
    <source>
        <dbReference type="Proteomes" id="UP000076715"/>
    </source>
</evidence>
<dbReference type="Pfam" id="PF03572">
    <property type="entry name" value="Peptidase_S41"/>
    <property type="match status" value="1"/>
</dbReference>
<gene>
    <name evidence="2" type="ORF">AWE51_15350</name>
</gene>
<dbReference type="EMBL" id="LQRT01000001">
    <property type="protein sequence ID" value="KZS42747.1"/>
    <property type="molecule type" value="Genomic_DNA"/>
</dbReference>
<evidence type="ECO:0000259" key="1">
    <source>
        <dbReference type="SMART" id="SM00245"/>
    </source>
</evidence>
<accession>A0A163CTF4</accession>
<name>A0A163CTF4_9FLAO</name>
<proteinExistence type="predicted"/>
<dbReference type="GO" id="GO:0006508">
    <property type="term" value="P:proteolysis"/>
    <property type="evidence" value="ECO:0007669"/>
    <property type="project" value="InterPro"/>
</dbReference>
<sequence length="529" mass="60690">MIRKVLSCLSIVVLTSCSSVEKYNNQISKLHNPEEIREDIDFAYQKLKRLHPDLYWYISKDSLNQKISDLKKNIQEPISSLEFYKQFAPVIASIRQGHTSIYSPRKKQTKKEKKSKGKRSYPFKPLAFHRIGDDLFIKKNYEKDSVFVKGVQVLSVDNQEIKDVFSDFTNLYTGDGYNTTFVPRYVGNGFGPLYAGTHKQKDSVLMTLKSGDSIYSKFLYAKYSKPKKTTKNKLKKDKDSTIIRAKKQSKSDDKITRRKKKARRKLNNKYGFNTYKKEYNRNFKFIASDTALAIAYMKIRSFTRGNYKDFYKESFIKIDSAKTKHLIIDLRDNLGGRIAEIDELYSYLTDKEYVFIKESKMTKRTNFLYPAFHGKPWVKKVGATLVSPVLLGYQLFKIKKENGEPYFKLKFSRLQKPKVNAYTGKIYVLINGASFSASSILSTHLKATKRAVFVGEETGGAYNGTIAGLFALVELPNSKVKMRVGLMKINAPYTVDQDGFGIKPDIYVSETIGTDNPLDWVINNIKGSN</sequence>
<dbReference type="PROSITE" id="PS51257">
    <property type="entry name" value="PROKAR_LIPOPROTEIN"/>
    <property type="match status" value="1"/>
</dbReference>
<dbReference type="Gene3D" id="3.90.226.10">
    <property type="entry name" value="2-enoyl-CoA Hydratase, Chain A, domain 1"/>
    <property type="match status" value="1"/>
</dbReference>
<reference evidence="2 3" key="1">
    <citation type="submission" date="2016-01" db="EMBL/GenBank/DDBJ databases">
        <title>The draft genome sequence of Aquimarina sp. RZW4-3-2.</title>
        <authorList>
            <person name="Wang Y."/>
        </authorList>
    </citation>
    <scope>NUCLEOTIDE SEQUENCE [LARGE SCALE GENOMIC DNA]</scope>
    <source>
        <strain evidence="2 3">RZW4-3-2</strain>
    </source>
</reference>
<evidence type="ECO:0000313" key="2">
    <source>
        <dbReference type="EMBL" id="KZS42747.1"/>
    </source>
</evidence>
<dbReference type="GO" id="GO:0008236">
    <property type="term" value="F:serine-type peptidase activity"/>
    <property type="evidence" value="ECO:0007669"/>
    <property type="project" value="InterPro"/>
</dbReference>
<keyword evidence="3" id="KW-1185">Reference proteome</keyword>
<organism evidence="2 3">
    <name type="scientific">Aquimarina aggregata</name>
    <dbReference type="NCBI Taxonomy" id="1642818"/>
    <lineage>
        <taxon>Bacteria</taxon>
        <taxon>Pseudomonadati</taxon>
        <taxon>Bacteroidota</taxon>
        <taxon>Flavobacteriia</taxon>
        <taxon>Flavobacteriales</taxon>
        <taxon>Flavobacteriaceae</taxon>
        <taxon>Aquimarina</taxon>
    </lineage>
</organism>
<dbReference type="InterPro" id="IPR029045">
    <property type="entry name" value="ClpP/crotonase-like_dom_sf"/>
</dbReference>
<comment type="caution">
    <text evidence="2">The sequence shown here is derived from an EMBL/GenBank/DDBJ whole genome shotgun (WGS) entry which is preliminary data.</text>
</comment>